<feature type="region of interest" description="Disordered" evidence="1">
    <location>
        <begin position="162"/>
        <end position="181"/>
    </location>
</feature>
<accession>A0A3E0VXM3</accession>
<protein>
    <submittedName>
        <fullName evidence="3">Uncharacterized protein</fullName>
    </submittedName>
</protein>
<dbReference type="OrthoDB" id="4715924at2"/>
<evidence type="ECO:0000313" key="4">
    <source>
        <dbReference type="Proteomes" id="UP000256541"/>
    </source>
</evidence>
<keyword evidence="2" id="KW-0472">Membrane</keyword>
<organism evidence="3 4">
    <name type="scientific">Subtercola boreus</name>
    <dbReference type="NCBI Taxonomy" id="120213"/>
    <lineage>
        <taxon>Bacteria</taxon>
        <taxon>Bacillati</taxon>
        <taxon>Actinomycetota</taxon>
        <taxon>Actinomycetes</taxon>
        <taxon>Micrococcales</taxon>
        <taxon>Microbacteriaceae</taxon>
        <taxon>Subtercola</taxon>
    </lineage>
</organism>
<dbReference type="Proteomes" id="UP000256541">
    <property type="component" value="Unassembled WGS sequence"/>
</dbReference>
<dbReference type="AlphaFoldDB" id="A0A3E0VXM3"/>
<dbReference type="RefSeq" id="WP_116411422.1">
    <property type="nucleotide sequence ID" value="NZ_NBXB01000027.1"/>
</dbReference>
<feature type="transmembrane region" description="Helical" evidence="2">
    <location>
        <begin position="200"/>
        <end position="226"/>
    </location>
</feature>
<reference evidence="3 4" key="1">
    <citation type="submission" date="2017-04" db="EMBL/GenBank/DDBJ databases">
        <title>Comparative genome analysis of Subtercola boreus.</title>
        <authorList>
            <person name="Cho Y.-J."/>
            <person name="Cho A."/>
            <person name="Kim O.-S."/>
            <person name="Lee J.-I."/>
        </authorList>
    </citation>
    <scope>NUCLEOTIDE SEQUENCE [LARGE SCALE GENOMIC DNA]</scope>
    <source>
        <strain evidence="3 4">P27479</strain>
    </source>
</reference>
<evidence type="ECO:0000256" key="2">
    <source>
        <dbReference type="SAM" id="Phobius"/>
    </source>
</evidence>
<keyword evidence="2" id="KW-0812">Transmembrane</keyword>
<evidence type="ECO:0000256" key="1">
    <source>
        <dbReference type="SAM" id="MobiDB-lite"/>
    </source>
</evidence>
<keyword evidence="2" id="KW-1133">Transmembrane helix</keyword>
<comment type="caution">
    <text evidence="3">The sequence shown here is derived from an EMBL/GenBank/DDBJ whole genome shotgun (WGS) entry which is preliminary data.</text>
</comment>
<feature type="transmembrane region" description="Helical" evidence="2">
    <location>
        <begin position="81"/>
        <end position="100"/>
    </location>
</feature>
<feature type="transmembrane region" description="Helical" evidence="2">
    <location>
        <begin position="246"/>
        <end position="268"/>
    </location>
</feature>
<sequence>MLTAVLLAAIGSADLWRGLFRGSEVSRPSAGLLASIGASWVLLAVLVTTGLGVPLGWVALCLLAAGGWLVLTTSDEHATGLAGRAAVAGLIVLAVILLLADRTGLALSGYLVDGQRDAATAALRDAPLPQIALFFGVGLFLAESANIVVRIALHPRSRVQATSMPVDDDDESLPDGASHDEDLTRTDLKGGRLIGPLERLLIVAIVLAGLAPIAAALVAAKGIVRFPEIAQDARGGDGLSGTKAEYFLVGSLVSWATAAGAIALLVAAR</sequence>
<gene>
    <name evidence="3" type="ORF">B7R22_09030</name>
</gene>
<evidence type="ECO:0000313" key="3">
    <source>
        <dbReference type="EMBL" id="RFA14844.1"/>
    </source>
</evidence>
<proteinExistence type="predicted"/>
<name>A0A3E0VXM3_9MICO</name>
<dbReference type="EMBL" id="NBXB01000027">
    <property type="protein sequence ID" value="RFA14844.1"/>
    <property type="molecule type" value="Genomic_DNA"/>
</dbReference>
<feature type="transmembrane region" description="Helical" evidence="2">
    <location>
        <begin position="131"/>
        <end position="153"/>
    </location>
</feature>
<feature type="transmembrane region" description="Helical" evidence="2">
    <location>
        <begin position="39"/>
        <end position="69"/>
    </location>
</feature>